<dbReference type="Proteomes" id="UP000664795">
    <property type="component" value="Unassembled WGS sequence"/>
</dbReference>
<dbReference type="PANTHER" id="PTHR16026">
    <property type="entry name" value="CARTILAGE ACIDIC PROTEIN 1"/>
    <property type="match status" value="1"/>
</dbReference>
<dbReference type="EMBL" id="JAFMYU010000023">
    <property type="protein sequence ID" value="MBO0933853.1"/>
    <property type="molecule type" value="Genomic_DNA"/>
</dbReference>
<dbReference type="Pfam" id="PF07593">
    <property type="entry name" value="UnbV_ASPIC"/>
    <property type="match status" value="1"/>
</dbReference>
<accession>A0A939G9S9</accession>
<dbReference type="InterPro" id="IPR013517">
    <property type="entry name" value="FG-GAP"/>
</dbReference>
<proteinExistence type="predicted"/>
<keyword evidence="4" id="KW-1185">Reference proteome</keyword>
<comment type="caution">
    <text evidence="3">The sequence shown here is derived from an EMBL/GenBank/DDBJ whole genome shotgun (WGS) entry which is preliminary data.</text>
</comment>
<evidence type="ECO:0000313" key="4">
    <source>
        <dbReference type="Proteomes" id="UP000664795"/>
    </source>
</evidence>
<dbReference type="Pfam" id="PF13517">
    <property type="entry name" value="FG-GAP_3"/>
    <property type="match status" value="4"/>
</dbReference>
<dbReference type="AlphaFoldDB" id="A0A939G9S9"/>
<dbReference type="RefSeq" id="WP_207337817.1">
    <property type="nucleotide sequence ID" value="NZ_JAFMYU010000023.1"/>
</dbReference>
<dbReference type="InterPro" id="IPR027039">
    <property type="entry name" value="Crtac1"/>
</dbReference>
<evidence type="ECO:0000259" key="2">
    <source>
        <dbReference type="Pfam" id="PF07593"/>
    </source>
</evidence>
<reference evidence="3 4" key="1">
    <citation type="submission" date="2021-03" db="EMBL/GenBank/DDBJ databases">
        <title>Fibrella sp. HMF5036 genome sequencing and assembly.</title>
        <authorList>
            <person name="Kang H."/>
            <person name="Kim H."/>
            <person name="Bae S."/>
            <person name="Joh K."/>
        </authorList>
    </citation>
    <scope>NUCLEOTIDE SEQUENCE [LARGE SCALE GENOMIC DNA]</scope>
    <source>
        <strain evidence="3 4">HMF5036</strain>
    </source>
</reference>
<keyword evidence="1" id="KW-0732">Signal</keyword>
<dbReference type="PANTHER" id="PTHR16026:SF0">
    <property type="entry name" value="CARTILAGE ACIDIC PROTEIN 1"/>
    <property type="match status" value="1"/>
</dbReference>
<feature type="domain" description="ASPIC/UnbV" evidence="2">
    <location>
        <begin position="557"/>
        <end position="624"/>
    </location>
</feature>
<dbReference type="Gene3D" id="2.130.10.130">
    <property type="entry name" value="Integrin alpha, N-terminal"/>
    <property type="match status" value="3"/>
</dbReference>
<organism evidence="3 4">
    <name type="scientific">Fibrella aquatilis</name>
    <dbReference type="NCBI Taxonomy" id="2817059"/>
    <lineage>
        <taxon>Bacteria</taxon>
        <taxon>Pseudomonadati</taxon>
        <taxon>Bacteroidota</taxon>
        <taxon>Cytophagia</taxon>
        <taxon>Cytophagales</taxon>
        <taxon>Spirosomataceae</taxon>
        <taxon>Fibrella</taxon>
    </lineage>
</organism>
<evidence type="ECO:0000313" key="3">
    <source>
        <dbReference type="EMBL" id="MBO0933853.1"/>
    </source>
</evidence>
<protein>
    <submittedName>
        <fullName evidence="3">VCBS repeat-containing protein</fullName>
    </submittedName>
</protein>
<dbReference type="InterPro" id="IPR011519">
    <property type="entry name" value="UnbV_ASPIC"/>
</dbReference>
<dbReference type="SUPFAM" id="SSF69318">
    <property type="entry name" value="Integrin alpha N-terminal domain"/>
    <property type="match status" value="3"/>
</dbReference>
<evidence type="ECO:0000256" key="1">
    <source>
        <dbReference type="ARBA" id="ARBA00022729"/>
    </source>
</evidence>
<dbReference type="InterPro" id="IPR028994">
    <property type="entry name" value="Integrin_alpha_N"/>
</dbReference>
<name>A0A939G9S9_9BACT</name>
<gene>
    <name evidence="3" type="ORF">J2I48_22785</name>
</gene>
<sequence>MKPTPLLNRLWMALQKCLWLKQLCTGGVVLLLVDTCQTGPRQAPLFAMLDAGHTGLTFANTITESDSVNVLNYYYCYNGGGVAVGDFNNDGRPDLFFGGNMVSSTLYLNEGNLRFRDVTQTARLTTTDWVMGVSVVDVNNDGWLDVYLNVAGPERAIRGHNRLFINGGLGKTGVPVFTEQAAAYGLAAESFNVQSAFFDYDRDGDLDMYLMTNQVNGVDKNMVVPPGYPVTRGATTDRLYENLGVSDSLGHPVFVDVSARVGIRHEGYGLGLSIADLNADGWPDIYVANDFMTNDHLYINQPDKAGKRVFTDQCQTGQRHQSYNGMGVDVADINNDAWPDVLVVDMLPQTNQRRKTTIAGMNYEKFLLESQAGYVPQFMRNTLQLNRGNGPAGVQFSDIGQLAGVHATDWSWGPLLADFDNDGLRDLYITNGFVKNITDLDFANYQAAETMFGSQQVRNDQQQALTKRLTGVSVSNYVFRNTGQLTFTDETENWGINRPSYSNGAVYADLDSDGDLDLVTSNINEPAYLYENRANKRPDAATFLTIKLLGSPQNRQGIGSTVTVYAGNRSQTVYASPVRGYLSSIDTPLHIGMGRARRADSVAVVWPDGWRQVLKNVKTNQQLTLSYRNRSAKTAPVPSETPLFVVANNALGIHCKHVENRHNDFVENPLLLRQYDRGGPALAVGDVDGRQGDDFFVGGSAGQPGLLFRQQANGRFIGAAINQPEARCEDAGALFFDADNDGDTDLYVASGGSEFKPESADYQDRLYLNNAARQPGNASFTLAPNALPAMRTSKSCVVGADYDHDGDIDLFVGGRYQPGAYPDAPRSYLLQNNGGTFQDVTAQTAPDLVRPGMVSGAVWTDVDNDGWTDLICVGEWMPITFFQNRHGRLVNVTGQTGLGDSRGWWNSILPVDIDRDGDMDYVVGNAGTNLDYAPKPGQPLALLAGDFDHNKRTKPIVFQYVLTANGTREQAPFAGRDDLLKQWVGLRGRFLDYASYGETTLAQLLTNTKPTEHTNLTASTFETSIIENLGGGRFKRRALPAEAQFSATFGILADDFTGDGLPDLLLTGNNHAGEVLYGWADASLGVLLAGDGRGHFRAVSPPHSGLFLANDHRSLAQLRTNRGRAVVLAAANADSLVALVQTQPTGGRVLTARPLDAYALLQHTDGRTSRHEFSYGVGYLTQSARSLTVPDKVRTITIADTRGNRRVVPTTDLPRINP</sequence>